<dbReference type="SUPFAM" id="SSF52540">
    <property type="entry name" value="P-loop containing nucleoside triphosphate hydrolases"/>
    <property type="match status" value="1"/>
</dbReference>
<evidence type="ECO:0000313" key="5">
    <source>
        <dbReference type="EMBL" id="NGN70496.1"/>
    </source>
</evidence>
<feature type="compositionally biased region" description="Basic and acidic residues" evidence="3">
    <location>
        <begin position="167"/>
        <end position="179"/>
    </location>
</feature>
<comment type="caution">
    <text evidence="5">The sequence shown here is derived from an EMBL/GenBank/DDBJ whole genome shotgun (WGS) entry which is preliminary data.</text>
</comment>
<protein>
    <submittedName>
        <fullName evidence="5">ATP-dependent helicase HrpB</fullName>
    </submittedName>
</protein>
<feature type="non-terminal residue" evidence="5">
    <location>
        <position position="239"/>
    </location>
</feature>
<dbReference type="PANTHER" id="PTHR43519">
    <property type="entry name" value="ATP-DEPENDENT RNA HELICASE HRPB"/>
    <property type="match status" value="1"/>
</dbReference>
<feature type="non-terminal residue" evidence="5">
    <location>
        <position position="1"/>
    </location>
</feature>
<dbReference type="InterPro" id="IPR007502">
    <property type="entry name" value="Helicase-assoc_dom"/>
</dbReference>
<keyword evidence="2 5" id="KW-0067">ATP-binding</keyword>
<evidence type="ECO:0000256" key="1">
    <source>
        <dbReference type="ARBA" id="ARBA00022801"/>
    </source>
</evidence>
<dbReference type="Proteomes" id="UP000481583">
    <property type="component" value="Unassembled WGS sequence"/>
</dbReference>
<proteinExistence type="predicted"/>
<sequence length="239" mass="25047">AAVHRAGREAPGTVYRCWPEAEHGRLPRYPSPEIAVADLTAFALQAACWGDPEARDLALLDAPPAGAMGAARGTLRAIGALDESGRATRRGEALSRLGVHPRLARALLDGAAEVGARAAAEAVALLSDEPPRDYGDDLAAALRRAQRGQDAYASRWRTEARRLERAVRDAEARPAEGGRQDSPSPVLTAEPGGATRVGRAGVRAPESAAPQGDRPWPTSSSAAERSHAGQRHATQEGAV</sequence>
<dbReference type="AlphaFoldDB" id="A0A6G4UFA6"/>
<organism evidence="5 6">
    <name type="scientific">Streptomyces coryli</name>
    <dbReference type="NCBI Taxonomy" id="1128680"/>
    <lineage>
        <taxon>Bacteria</taxon>
        <taxon>Bacillati</taxon>
        <taxon>Actinomycetota</taxon>
        <taxon>Actinomycetes</taxon>
        <taxon>Kitasatosporales</taxon>
        <taxon>Streptomycetaceae</taxon>
        <taxon>Streptomyces</taxon>
    </lineage>
</organism>
<feature type="domain" description="Helicase-associated" evidence="4">
    <location>
        <begin position="70"/>
        <end position="155"/>
    </location>
</feature>
<dbReference type="PANTHER" id="PTHR43519:SF1">
    <property type="entry name" value="ATP-DEPENDENT RNA HELICASE HRPB"/>
    <property type="match status" value="1"/>
</dbReference>
<keyword evidence="2 5" id="KW-0547">Nucleotide-binding</keyword>
<evidence type="ECO:0000313" key="6">
    <source>
        <dbReference type="Proteomes" id="UP000481583"/>
    </source>
</evidence>
<accession>A0A6G4UFA6</accession>
<dbReference type="Gene3D" id="1.20.120.1080">
    <property type="match status" value="1"/>
</dbReference>
<dbReference type="SMART" id="SM00847">
    <property type="entry name" value="HA2"/>
    <property type="match status" value="1"/>
</dbReference>
<evidence type="ECO:0000256" key="2">
    <source>
        <dbReference type="ARBA" id="ARBA00022806"/>
    </source>
</evidence>
<dbReference type="GO" id="GO:0016787">
    <property type="term" value="F:hydrolase activity"/>
    <property type="evidence" value="ECO:0007669"/>
    <property type="project" value="UniProtKB-KW"/>
</dbReference>
<keyword evidence="6" id="KW-1185">Reference proteome</keyword>
<keyword evidence="2 5" id="KW-0347">Helicase</keyword>
<dbReference type="InterPro" id="IPR027417">
    <property type="entry name" value="P-loop_NTPase"/>
</dbReference>
<feature type="region of interest" description="Disordered" evidence="3">
    <location>
        <begin position="167"/>
        <end position="239"/>
    </location>
</feature>
<reference evidence="5 6" key="1">
    <citation type="submission" date="2020-02" db="EMBL/GenBank/DDBJ databases">
        <title>Whole-genome analyses of novel actinobacteria.</title>
        <authorList>
            <person name="Sahin N."/>
        </authorList>
    </citation>
    <scope>NUCLEOTIDE SEQUENCE [LARGE SCALE GENOMIC DNA]</scope>
    <source>
        <strain evidence="5 6">A7024</strain>
    </source>
</reference>
<dbReference type="EMBL" id="JAAKZV010000585">
    <property type="protein sequence ID" value="NGN70496.1"/>
    <property type="molecule type" value="Genomic_DNA"/>
</dbReference>
<gene>
    <name evidence="5" type="ORF">G5C51_42315</name>
</gene>
<keyword evidence="1" id="KW-0378">Hydrolase</keyword>
<evidence type="ECO:0000259" key="4">
    <source>
        <dbReference type="SMART" id="SM00847"/>
    </source>
</evidence>
<dbReference type="GO" id="GO:0004386">
    <property type="term" value="F:helicase activity"/>
    <property type="evidence" value="ECO:0007669"/>
    <property type="project" value="UniProtKB-KW"/>
</dbReference>
<feature type="compositionally biased region" description="Low complexity" evidence="3">
    <location>
        <begin position="192"/>
        <end position="204"/>
    </location>
</feature>
<evidence type="ECO:0000256" key="3">
    <source>
        <dbReference type="SAM" id="MobiDB-lite"/>
    </source>
</evidence>
<name>A0A6G4UFA6_9ACTN</name>